<protein>
    <submittedName>
        <fullName evidence="3">SpoIIE family protein phosphatase</fullName>
    </submittedName>
</protein>
<dbReference type="Pfam" id="PF13185">
    <property type="entry name" value="GAF_2"/>
    <property type="match status" value="1"/>
</dbReference>
<reference evidence="3" key="1">
    <citation type="submission" date="2023-05" db="EMBL/GenBank/DDBJ databases">
        <title>Anaerotaeda fermentans gen. nov., sp. nov., a novel anaerobic planctomycete of the new family within the order Sedimentisphaerales isolated from Taman Peninsula, Russia.</title>
        <authorList>
            <person name="Khomyakova M.A."/>
            <person name="Merkel A.Y."/>
            <person name="Slobodkin A.I."/>
        </authorList>
    </citation>
    <scope>NUCLEOTIDE SEQUENCE</scope>
    <source>
        <strain evidence="3">M17dextr</strain>
    </source>
</reference>
<dbReference type="InterPro" id="IPR052016">
    <property type="entry name" value="Bact_Sigma-Reg"/>
</dbReference>
<accession>A0AAW6U1E9</accession>
<dbReference type="SMART" id="SM00331">
    <property type="entry name" value="PP2C_SIG"/>
    <property type="match status" value="1"/>
</dbReference>
<dbReference type="GO" id="GO:0016791">
    <property type="term" value="F:phosphatase activity"/>
    <property type="evidence" value="ECO:0007669"/>
    <property type="project" value="TreeGrafter"/>
</dbReference>
<dbReference type="InterPro" id="IPR036457">
    <property type="entry name" value="PPM-type-like_dom_sf"/>
</dbReference>
<organism evidence="3 4">
    <name type="scientific">Anaerobaca lacustris</name>
    <dbReference type="NCBI Taxonomy" id="3044600"/>
    <lineage>
        <taxon>Bacteria</taxon>
        <taxon>Pseudomonadati</taxon>
        <taxon>Planctomycetota</taxon>
        <taxon>Phycisphaerae</taxon>
        <taxon>Sedimentisphaerales</taxon>
        <taxon>Anaerobacaceae</taxon>
        <taxon>Anaerobaca</taxon>
    </lineage>
</organism>
<keyword evidence="1" id="KW-0378">Hydrolase</keyword>
<dbReference type="RefSeq" id="WP_349245173.1">
    <property type="nucleotide sequence ID" value="NZ_JASCXX010000013.1"/>
</dbReference>
<feature type="domain" description="PPM-type phosphatase" evidence="2">
    <location>
        <begin position="203"/>
        <end position="435"/>
    </location>
</feature>
<name>A0AAW6U1E9_9BACT</name>
<evidence type="ECO:0000259" key="2">
    <source>
        <dbReference type="PROSITE" id="PS51746"/>
    </source>
</evidence>
<evidence type="ECO:0000256" key="1">
    <source>
        <dbReference type="ARBA" id="ARBA00022801"/>
    </source>
</evidence>
<dbReference type="InterPro" id="IPR001932">
    <property type="entry name" value="PPM-type_phosphatase-like_dom"/>
</dbReference>
<dbReference type="SUPFAM" id="SSF81606">
    <property type="entry name" value="PP2C-like"/>
    <property type="match status" value="1"/>
</dbReference>
<sequence>MGRTKRDIERNEQVYQLSTLVAGEFSLQEVLDRLAEAAVKIVGARACSIRLVDEETNDLKMRSTYGLSEEYRNKGPVTKDDEVIRAAFAGQAVVIDDMRDDSRIQYKEATEREGLVSQLTVAMQFRNHPIGVLRLYSPRPRGFREDDTIVARAVASQCAVAITNAKLYGEAIAGQRMAEQMRLAGLIQRRMIPEKAPRITGLDIAATYIPCFDVGGDFYDFLPISDGRIVITIADVIGKGVPAAIMMSWFRGALQAYTEGFREVLKDIGPVEGDLNSGLKAAIRTKNAIENFNKMACIECREGEFITLFYATIDAIEKTMTYCSCGHEPTALIRNGHVEDLARGGLVLGVDPQAKYEIETVQLEEGDCLLFYTDGLVDAMDFNSVLWGRDRMVEAAKQFADCPADHVVRNVLAYRRRFAGLARQVDDTSLIAVKVGPPRRTEGCRECDPCGDGNR</sequence>
<dbReference type="PANTHER" id="PTHR43156:SF2">
    <property type="entry name" value="STAGE II SPORULATION PROTEIN E"/>
    <property type="match status" value="1"/>
</dbReference>
<dbReference type="Gene3D" id="3.30.450.40">
    <property type="match status" value="1"/>
</dbReference>
<dbReference type="SMART" id="SM00065">
    <property type="entry name" value="GAF"/>
    <property type="match status" value="1"/>
</dbReference>
<evidence type="ECO:0000313" key="3">
    <source>
        <dbReference type="EMBL" id="MDI6449764.1"/>
    </source>
</evidence>
<dbReference type="PROSITE" id="PS51746">
    <property type="entry name" value="PPM_2"/>
    <property type="match status" value="1"/>
</dbReference>
<comment type="caution">
    <text evidence="3">The sequence shown here is derived from an EMBL/GenBank/DDBJ whole genome shotgun (WGS) entry which is preliminary data.</text>
</comment>
<dbReference type="SUPFAM" id="SSF55781">
    <property type="entry name" value="GAF domain-like"/>
    <property type="match status" value="1"/>
</dbReference>
<dbReference type="AlphaFoldDB" id="A0AAW6U1E9"/>
<keyword evidence="4" id="KW-1185">Reference proteome</keyword>
<dbReference type="InterPro" id="IPR003018">
    <property type="entry name" value="GAF"/>
</dbReference>
<proteinExistence type="predicted"/>
<dbReference type="PANTHER" id="PTHR43156">
    <property type="entry name" value="STAGE II SPORULATION PROTEIN E-RELATED"/>
    <property type="match status" value="1"/>
</dbReference>
<dbReference type="InterPro" id="IPR029016">
    <property type="entry name" value="GAF-like_dom_sf"/>
</dbReference>
<dbReference type="Gene3D" id="3.60.40.10">
    <property type="entry name" value="PPM-type phosphatase domain"/>
    <property type="match status" value="1"/>
</dbReference>
<gene>
    <name evidence="3" type="ORF">QJ522_11965</name>
</gene>
<dbReference type="Pfam" id="PF07228">
    <property type="entry name" value="SpoIIE"/>
    <property type="match status" value="1"/>
</dbReference>
<evidence type="ECO:0000313" key="4">
    <source>
        <dbReference type="Proteomes" id="UP001431776"/>
    </source>
</evidence>
<dbReference type="Proteomes" id="UP001431776">
    <property type="component" value="Unassembled WGS sequence"/>
</dbReference>
<dbReference type="EMBL" id="JASCXX010000013">
    <property type="protein sequence ID" value="MDI6449764.1"/>
    <property type="molecule type" value="Genomic_DNA"/>
</dbReference>